<dbReference type="CDD" id="cd16429">
    <property type="entry name" value="VirB10"/>
    <property type="match status" value="1"/>
</dbReference>
<dbReference type="GO" id="GO:0016020">
    <property type="term" value="C:membrane"/>
    <property type="evidence" value="ECO:0007669"/>
    <property type="project" value="UniProtKB-SubCell"/>
</dbReference>
<dbReference type="InterPro" id="IPR005498">
    <property type="entry name" value="T4SS_VirB10/TraB/TrbI"/>
</dbReference>
<sequence length="400" mass="42008">MPADAMANPYMHARHAAAPDLDAAAPSLRSEEQQRVNRKALMFLGGIILLLAIMAILVFKGTGTKADAAKPADEQVSIPTLSDSSAPPLPQTRAVAQPIDVQPTQETSLPPLPPQPAYANTMPSAAPGLDPPMQQQGHVPTLLERRTGAQQDPMAAAGGSPPNAYAQAVAMTQAALAGQGGAQKHDDVDGATGDAATRATSARGLRKPDALLVRGTMLRCVLETRIISEADGFTSCILTEPVYSINGRSLLLPRGSKIYGTYKARPKGNRIEVVWDRVTTPNGIDVNMASPGVDPLGSAGYAGMLDSHWGTRITSAVMISLLSDAFKYAAAENGPSTATVSQGVVIQSPYESNTARTLDRLAHQAADEAMSRPPTVTINQGSLVSVYIARDVDFSEVLGR</sequence>
<feature type="transmembrane region" description="Helical" evidence="7">
    <location>
        <begin position="40"/>
        <end position="59"/>
    </location>
</feature>
<gene>
    <name evidence="8" type="ORF">FW784_01555</name>
</gene>
<feature type="compositionally biased region" description="Low complexity" evidence="6">
    <location>
        <begin position="190"/>
        <end position="201"/>
    </location>
</feature>
<comment type="subcellular location">
    <subcellularLocation>
        <location evidence="1">Membrane</location>
        <topology evidence="1">Single-pass membrane protein</topology>
    </subcellularLocation>
</comment>
<evidence type="ECO:0000256" key="4">
    <source>
        <dbReference type="ARBA" id="ARBA00022989"/>
    </source>
</evidence>
<evidence type="ECO:0000256" key="5">
    <source>
        <dbReference type="ARBA" id="ARBA00023136"/>
    </source>
</evidence>
<feature type="region of interest" description="Disordered" evidence="6">
    <location>
        <begin position="103"/>
        <end position="137"/>
    </location>
</feature>
<keyword evidence="3 7" id="KW-0812">Transmembrane</keyword>
<protein>
    <submittedName>
        <fullName evidence="8">Secretion protein</fullName>
    </submittedName>
</protein>
<evidence type="ECO:0000313" key="9">
    <source>
        <dbReference type="Proteomes" id="UP000323164"/>
    </source>
</evidence>
<evidence type="ECO:0000256" key="3">
    <source>
        <dbReference type="ARBA" id="ARBA00022692"/>
    </source>
</evidence>
<dbReference type="InterPro" id="IPR042217">
    <property type="entry name" value="T4SS_VirB10/TrbI"/>
</dbReference>
<evidence type="ECO:0000256" key="1">
    <source>
        <dbReference type="ARBA" id="ARBA00004167"/>
    </source>
</evidence>
<keyword evidence="9" id="KW-1185">Reference proteome</keyword>
<comment type="similarity">
    <text evidence="2">Belongs to the TrbI/VirB10 family.</text>
</comment>
<name>A0A5D8ZA21_9GAMM</name>
<reference evidence="8 9" key="1">
    <citation type="submission" date="2019-08" db="EMBL/GenBank/DDBJ databases">
        <title>Draft genome sequence of Lysobacter sp. UKS-15.</title>
        <authorList>
            <person name="Im W.-T."/>
        </authorList>
    </citation>
    <scope>NUCLEOTIDE SEQUENCE [LARGE SCALE GENOMIC DNA]</scope>
    <source>
        <strain evidence="8 9">UKS-15</strain>
    </source>
</reference>
<comment type="caution">
    <text evidence="8">The sequence shown here is derived from an EMBL/GenBank/DDBJ whole genome shotgun (WGS) entry which is preliminary data.</text>
</comment>
<keyword evidence="5 7" id="KW-0472">Membrane</keyword>
<evidence type="ECO:0000256" key="7">
    <source>
        <dbReference type="SAM" id="Phobius"/>
    </source>
</evidence>
<dbReference type="AlphaFoldDB" id="A0A5D8ZA21"/>
<evidence type="ECO:0000313" key="8">
    <source>
        <dbReference type="EMBL" id="TZF91507.1"/>
    </source>
</evidence>
<dbReference type="OrthoDB" id="9766860at2"/>
<dbReference type="Proteomes" id="UP000323164">
    <property type="component" value="Unassembled WGS sequence"/>
</dbReference>
<keyword evidence="4 7" id="KW-1133">Transmembrane helix</keyword>
<evidence type="ECO:0000256" key="6">
    <source>
        <dbReference type="SAM" id="MobiDB-lite"/>
    </source>
</evidence>
<feature type="region of interest" description="Disordered" evidence="6">
    <location>
        <begin position="180"/>
        <end position="201"/>
    </location>
</feature>
<feature type="region of interest" description="Disordered" evidence="6">
    <location>
        <begin position="69"/>
        <end position="91"/>
    </location>
</feature>
<evidence type="ECO:0000256" key="2">
    <source>
        <dbReference type="ARBA" id="ARBA00010265"/>
    </source>
</evidence>
<dbReference type="Gene3D" id="2.40.128.260">
    <property type="entry name" value="Type IV secretion system, VirB10/TraB/TrbI"/>
    <property type="match status" value="1"/>
</dbReference>
<accession>A0A5D8ZA21</accession>
<proteinExistence type="inferred from homology"/>
<dbReference type="EMBL" id="VTRV01000008">
    <property type="protein sequence ID" value="TZF91507.1"/>
    <property type="molecule type" value="Genomic_DNA"/>
</dbReference>
<dbReference type="Pfam" id="PF03743">
    <property type="entry name" value="TrbI"/>
    <property type="match status" value="1"/>
</dbReference>
<organism evidence="8 9">
    <name type="scientific">Cognatilysobacter lacus</name>
    <dbReference type="NCBI Taxonomy" id="1643323"/>
    <lineage>
        <taxon>Bacteria</taxon>
        <taxon>Pseudomonadati</taxon>
        <taxon>Pseudomonadota</taxon>
        <taxon>Gammaproteobacteria</taxon>
        <taxon>Lysobacterales</taxon>
        <taxon>Lysobacteraceae</taxon>
        <taxon>Cognatilysobacter</taxon>
    </lineage>
</organism>